<keyword evidence="5 6" id="KW-0472">Membrane</keyword>
<proteinExistence type="predicted"/>
<gene>
    <name evidence="7" type="ORF">BFW38_09345</name>
</gene>
<keyword evidence="4 6" id="KW-1133">Transmembrane helix</keyword>
<dbReference type="PANTHER" id="PTHR30086:SF20">
    <property type="entry name" value="ARGININE EXPORTER PROTEIN ARGO-RELATED"/>
    <property type="match status" value="1"/>
</dbReference>
<evidence type="ECO:0000313" key="8">
    <source>
        <dbReference type="Proteomes" id="UP000094291"/>
    </source>
</evidence>
<feature type="transmembrane region" description="Helical" evidence="6">
    <location>
        <begin position="73"/>
        <end position="93"/>
    </location>
</feature>
<evidence type="ECO:0000256" key="4">
    <source>
        <dbReference type="ARBA" id="ARBA00022989"/>
    </source>
</evidence>
<evidence type="ECO:0000313" key="7">
    <source>
        <dbReference type="EMBL" id="ODC03714.1"/>
    </source>
</evidence>
<dbReference type="Proteomes" id="UP000094291">
    <property type="component" value="Unassembled WGS sequence"/>
</dbReference>
<evidence type="ECO:0000256" key="6">
    <source>
        <dbReference type="SAM" id="Phobius"/>
    </source>
</evidence>
<evidence type="ECO:0000256" key="3">
    <source>
        <dbReference type="ARBA" id="ARBA00022692"/>
    </source>
</evidence>
<feature type="transmembrane region" description="Helical" evidence="6">
    <location>
        <begin position="151"/>
        <end position="174"/>
    </location>
</feature>
<evidence type="ECO:0000256" key="5">
    <source>
        <dbReference type="ARBA" id="ARBA00023136"/>
    </source>
</evidence>
<feature type="transmembrane region" description="Helical" evidence="6">
    <location>
        <begin position="44"/>
        <end position="67"/>
    </location>
</feature>
<dbReference type="AlphaFoldDB" id="A0A1E2V9Q9"/>
<evidence type="ECO:0000256" key="2">
    <source>
        <dbReference type="ARBA" id="ARBA00022475"/>
    </source>
</evidence>
<keyword evidence="2" id="KW-1003">Cell membrane</keyword>
<dbReference type="GO" id="GO:0005886">
    <property type="term" value="C:plasma membrane"/>
    <property type="evidence" value="ECO:0007669"/>
    <property type="project" value="UniProtKB-SubCell"/>
</dbReference>
<reference evidence="7 8" key="1">
    <citation type="submission" date="2016-08" db="EMBL/GenBank/DDBJ databases">
        <authorList>
            <person name="Seilhamer J.J."/>
        </authorList>
    </citation>
    <scope>NUCLEOTIDE SEQUENCE [LARGE SCALE GENOMIC DNA]</scope>
    <source>
        <strain evidence="7 8">PH27A</strain>
    </source>
</reference>
<sequence>MESSFWFESYMNGLMLSAGLIIAIGSQNAFVLGQSLRREHHWPVAFFCLVCDAIMMSAGVLGVAFFLEQHLSWLNMIRWGAVIFLSCYALLAFKRALCSTEVLAAQQVSNRQLWAVLASTAAVTLLNPHVYLDTLVLVGIVGSRSELPSLFILGAISGSALWFLGLAGLGSWLAPWLARPWAWRCIDLTVAVVMASLAIQLGLDASWA</sequence>
<dbReference type="PANTHER" id="PTHR30086">
    <property type="entry name" value="ARGININE EXPORTER PROTEIN ARGO"/>
    <property type="match status" value="1"/>
</dbReference>
<keyword evidence="8" id="KW-1185">Reference proteome</keyword>
<organism evidence="7 8">
    <name type="scientific">Terasakiispira papahanaumokuakeensis</name>
    <dbReference type="NCBI Taxonomy" id="197479"/>
    <lineage>
        <taxon>Bacteria</taxon>
        <taxon>Pseudomonadati</taxon>
        <taxon>Pseudomonadota</taxon>
        <taxon>Gammaproteobacteria</taxon>
        <taxon>Oceanospirillales</taxon>
        <taxon>Terasakiispira</taxon>
    </lineage>
</organism>
<dbReference type="InterPro" id="IPR001123">
    <property type="entry name" value="LeuE-type"/>
</dbReference>
<name>A0A1E2V9Q9_9GAMM</name>
<protein>
    <submittedName>
        <fullName evidence="7">Lysine transporter LysE</fullName>
    </submittedName>
</protein>
<dbReference type="EMBL" id="MDTQ01000001">
    <property type="protein sequence ID" value="ODC03714.1"/>
    <property type="molecule type" value="Genomic_DNA"/>
</dbReference>
<comment type="caution">
    <text evidence="7">The sequence shown here is derived from an EMBL/GenBank/DDBJ whole genome shotgun (WGS) entry which is preliminary data.</text>
</comment>
<feature type="transmembrane region" description="Helical" evidence="6">
    <location>
        <begin position="12"/>
        <end position="32"/>
    </location>
</feature>
<dbReference type="Pfam" id="PF01810">
    <property type="entry name" value="LysE"/>
    <property type="match status" value="1"/>
</dbReference>
<comment type="subcellular location">
    <subcellularLocation>
        <location evidence="1">Cell membrane</location>
        <topology evidence="1">Multi-pass membrane protein</topology>
    </subcellularLocation>
</comment>
<keyword evidence="3 6" id="KW-0812">Transmembrane</keyword>
<dbReference type="OrthoDB" id="5638726at2"/>
<evidence type="ECO:0000256" key="1">
    <source>
        <dbReference type="ARBA" id="ARBA00004651"/>
    </source>
</evidence>
<feature type="transmembrane region" description="Helical" evidence="6">
    <location>
        <begin position="113"/>
        <end position="131"/>
    </location>
</feature>
<feature type="transmembrane region" description="Helical" evidence="6">
    <location>
        <begin position="181"/>
        <end position="203"/>
    </location>
</feature>
<dbReference type="GO" id="GO:0015171">
    <property type="term" value="F:amino acid transmembrane transporter activity"/>
    <property type="evidence" value="ECO:0007669"/>
    <property type="project" value="TreeGrafter"/>
</dbReference>
<accession>A0A1E2V9Q9</accession>